<dbReference type="AlphaFoldDB" id="A0A378YIF5"/>
<dbReference type="EMBL" id="UGRY01000002">
    <property type="protein sequence ID" value="SUA76330.1"/>
    <property type="molecule type" value="Genomic_DNA"/>
</dbReference>
<organism evidence="1 2">
    <name type="scientific">Nocardia otitidiscaviarum</name>
    <dbReference type="NCBI Taxonomy" id="1823"/>
    <lineage>
        <taxon>Bacteria</taxon>
        <taxon>Bacillati</taxon>
        <taxon>Actinomycetota</taxon>
        <taxon>Actinomycetes</taxon>
        <taxon>Mycobacteriales</taxon>
        <taxon>Nocardiaceae</taxon>
        <taxon>Nocardia</taxon>
    </lineage>
</organism>
<evidence type="ECO:0000313" key="1">
    <source>
        <dbReference type="EMBL" id="SUA76330.1"/>
    </source>
</evidence>
<sequence>MSFAFIIVLALAVGMDPKVAVPLTILLVSCIVMCITPRKGSASLGRRLCRLLVAYYSDGPQDGTR</sequence>
<gene>
    <name evidence="1" type="ORF">NCTC1934_02497</name>
</gene>
<dbReference type="Proteomes" id="UP000255467">
    <property type="component" value="Unassembled WGS sequence"/>
</dbReference>
<protein>
    <submittedName>
        <fullName evidence="1">Uncharacterized protein</fullName>
    </submittedName>
</protein>
<reference evidence="1 2" key="1">
    <citation type="submission" date="2018-06" db="EMBL/GenBank/DDBJ databases">
        <authorList>
            <consortium name="Pathogen Informatics"/>
            <person name="Doyle S."/>
        </authorList>
    </citation>
    <scope>NUCLEOTIDE SEQUENCE [LARGE SCALE GENOMIC DNA]</scope>
    <source>
        <strain evidence="1 2">NCTC1934</strain>
    </source>
</reference>
<accession>A0A378YIF5</accession>
<keyword evidence="2" id="KW-1185">Reference proteome</keyword>
<evidence type="ECO:0000313" key="2">
    <source>
        <dbReference type="Proteomes" id="UP000255467"/>
    </source>
</evidence>
<proteinExistence type="predicted"/>
<name>A0A378YIF5_9NOCA</name>